<evidence type="ECO:0000256" key="9">
    <source>
        <dbReference type="ARBA" id="ARBA00023136"/>
    </source>
</evidence>
<organism evidence="14 15">
    <name type="scientific">Mycolicibacterium neoaurum</name>
    <name type="common">Mycobacterium neoaurum</name>
    <dbReference type="NCBI Taxonomy" id="1795"/>
    <lineage>
        <taxon>Bacteria</taxon>
        <taxon>Bacillati</taxon>
        <taxon>Actinomycetota</taxon>
        <taxon>Actinomycetes</taxon>
        <taxon>Mycobacteriales</taxon>
        <taxon>Mycobacteriaceae</taxon>
        <taxon>Mycolicibacterium</taxon>
    </lineage>
</organism>
<accession>A0AAV2WP00</accession>
<keyword evidence="4 12" id="KW-1003">Cell membrane</keyword>
<dbReference type="EMBL" id="LK021339">
    <property type="protein sequence ID" value="CDQ45850.1"/>
    <property type="molecule type" value="Genomic_DNA"/>
</dbReference>
<dbReference type="InterPro" id="IPR045861">
    <property type="entry name" value="CorA_cytoplasmic_dom"/>
</dbReference>
<dbReference type="PANTHER" id="PTHR46494">
    <property type="entry name" value="CORA FAMILY METAL ION TRANSPORTER (EUROFUNG)"/>
    <property type="match status" value="1"/>
</dbReference>
<dbReference type="SUPFAM" id="SSF144083">
    <property type="entry name" value="Magnesium transport protein CorA, transmembrane region"/>
    <property type="match status" value="1"/>
</dbReference>
<evidence type="ECO:0000313" key="14">
    <source>
        <dbReference type="EMBL" id="CDQ45850.1"/>
    </source>
</evidence>
<dbReference type="GO" id="GO:0015087">
    <property type="term" value="F:cobalt ion transmembrane transporter activity"/>
    <property type="evidence" value="ECO:0007669"/>
    <property type="project" value="UniProtKB-UniRule"/>
</dbReference>
<comment type="function">
    <text evidence="11">Mediates influx of magnesium ions. Alternates between open and closed states. Activated by low cytoplasmic Mg(2+) levels. Inactive when cytoplasmic Mg(2+) levels are high.</text>
</comment>
<keyword evidence="5 12" id="KW-0812">Transmembrane</keyword>
<dbReference type="InterPro" id="IPR045863">
    <property type="entry name" value="CorA_TM1_TM2"/>
</dbReference>
<dbReference type="GO" id="GO:0050897">
    <property type="term" value="F:cobalt ion binding"/>
    <property type="evidence" value="ECO:0007669"/>
    <property type="project" value="TreeGrafter"/>
</dbReference>
<comment type="similarity">
    <text evidence="2 12">Belongs to the CorA metal ion transporter (MIT) (TC 1.A.35) family.</text>
</comment>
<proteinExistence type="inferred from homology"/>
<dbReference type="PANTHER" id="PTHR46494:SF1">
    <property type="entry name" value="CORA FAMILY METAL ION TRANSPORTER (EUROFUNG)"/>
    <property type="match status" value="1"/>
</dbReference>
<dbReference type="SUPFAM" id="SSF143865">
    <property type="entry name" value="CorA soluble domain-like"/>
    <property type="match status" value="1"/>
</dbReference>
<evidence type="ECO:0000256" key="3">
    <source>
        <dbReference type="ARBA" id="ARBA00022448"/>
    </source>
</evidence>
<evidence type="ECO:0000256" key="8">
    <source>
        <dbReference type="ARBA" id="ARBA00023065"/>
    </source>
</evidence>
<feature type="transmembrane region" description="Helical" evidence="12">
    <location>
        <begin position="342"/>
        <end position="359"/>
    </location>
</feature>
<dbReference type="Proteomes" id="UP000028864">
    <property type="component" value="Unassembled WGS sequence"/>
</dbReference>
<evidence type="ECO:0000256" key="11">
    <source>
        <dbReference type="ARBA" id="ARBA00045497"/>
    </source>
</evidence>
<dbReference type="InterPro" id="IPR002523">
    <property type="entry name" value="MgTranspt_CorA/ZnTranspt_ZntB"/>
</dbReference>
<keyword evidence="8 12" id="KW-0406">Ion transport</keyword>
<dbReference type="Gene3D" id="3.30.460.20">
    <property type="entry name" value="CorA soluble domain-like"/>
    <property type="match status" value="1"/>
</dbReference>
<feature type="transmembrane region" description="Helical" evidence="12">
    <location>
        <begin position="311"/>
        <end position="330"/>
    </location>
</feature>
<sequence length="368" mass="40783">MPTFRTPSPSKLRPSARRATTEPDARSIHVPVSQAMVDCGVYSDGARLPGKYTHAAALNKVHEIEATGTPAFVWIGLHEPDEHQMQAVADVFGLHELAVEDAVHAHQRPKLERYDDTLFLVLKTVNYVEHESVANAPEIVETGEIMIFVGTDFVVTVRHGDHSGLAGVRRTMDNSPASCALGPYAVMHAIADHVVDGYLDVTDRVETDIDAMEENVFSPSSPTDIENIYMLKREIVELRRAVSPLTTALQRLGSDHNDLISKEVRRYMRDVLDHNTSASDRIASYDEVLSSLVQAAVGKVGMQQSTDMRKISAWVAIAAVPTAMAGIYGMNFENMPELKATYGYPAVLLAMLTICTLLYRQFRRNHWL</sequence>
<gene>
    <name evidence="12" type="primary">corA</name>
    <name evidence="14" type="ORF">BN1047_03750</name>
</gene>
<keyword evidence="7 12" id="KW-1133">Transmembrane helix</keyword>
<evidence type="ECO:0000256" key="7">
    <source>
        <dbReference type="ARBA" id="ARBA00022989"/>
    </source>
</evidence>
<evidence type="ECO:0000256" key="6">
    <source>
        <dbReference type="ARBA" id="ARBA00022842"/>
    </source>
</evidence>
<reference evidence="14" key="1">
    <citation type="submission" date="2014-05" db="EMBL/GenBank/DDBJ databases">
        <authorList>
            <person name="Urmite Genomes"/>
        </authorList>
    </citation>
    <scope>NUCLEOTIDE SEQUENCE</scope>
    <source>
        <strain evidence="14">DSM 44074</strain>
    </source>
</reference>
<dbReference type="InterPro" id="IPR004488">
    <property type="entry name" value="Mg/Co-transport_prot_CorA"/>
</dbReference>
<dbReference type="GO" id="GO:0015095">
    <property type="term" value="F:magnesium ion transmembrane transporter activity"/>
    <property type="evidence" value="ECO:0007669"/>
    <property type="project" value="UniProtKB-UniRule"/>
</dbReference>
<keyword evidence="9 12" id="KW-0472">Membrane</keyword>
<evidence type="ECO:0000256" key="4">
    <source>
        <dbReference type="ARBA" id="ARBA00022475"/>
    </source>
</evidence>
<dbReference type="GO" id="GO:0005886">
    <property type="term" value="C:plasma membrane"/>
    <property type="evidence" value="ECO:0007669"/>
    <property type="project" value="UniProtKB-SubCell"/>
</dbReference>
<dbReference type="CDD" id="cd12830">
    <property type="entry name" value="MtCorA-like"/>
    <property type="match status" value="1"/>
</dbReference>
<comment type="catalytic activity">
    <reaction evidence="10">
        <text>Mg(2+)(in) = Mg(2+)(out)</text>
        <dbReference type="Rhea" id="RHEA:29827"/>
        <dbReference type="ChEBI" id="CHEBI:18420"/>
    </reaction>
</comment>
<dbReference type="RefSeq" id="WP_030136115.1">
    <property type="nucleotide sequence ID" value="NZ_CP074376.1"/>
</dbReference>
<feature type="region of interest" description="Disordered" evidence="13">
    <location>
        <begin position="1"/>
        <end position="25"/>
    </location>
</feature>
<protein>
    <recommendedName>
        <fullName evidence="12">Magnesium transport protein CorA</fullName>
    </recommendedName>
</protein>
<dbReference type="Pfam" id="PF01544">
    <property type="entry name" value="CorA"/>
    <property type="match status" value="1"/>
</dbReference>
<reference evidence="14" key="2">
    <citation type="submission" date="2015-09" db="EMBL/GenBank/DDBJ databases">
        <title>Draft genome sequence of Mycobacterium neoaurum DSM 44074.</title>
        <authorList>
            <person name="Croce O."/>
            <person name="Robert C."/>
            <person name="Raoult D."/>
            <person name="Drancourt M."/>
        </authorList>
    </citation>
    <scope>NUCLEOTIDE SEQUENCE</scope>
    <source>
        <strain evidence="14">DSM 44074</strain>
    </source>
</reference>
<evidence type="ECO:0000256" key="2">
    <source>
        <dbReference type="ARBA" id="ARBA00009765"/>
    </source>
</evidence>
<dbReference type="NCBIfam" id="TIGR00383">
    <property type="entry name" value="corA"/>
    <property type="match status" value="1"/>
</dbReference>
<evidence type="ECO:0000256" key="1">
    <source>
        <dbReference type="ARBA" id="ARBA00004651"/>
    </source>
</evidence>
<comment type="subcellular location">
    <subcellularLocation>
        <location evidence="1">Cell membrane</location>
        <topology evidence="1">Multi-pass membrane protein</topology>
    </subcellularLocation>
    <subcellularLocation>
        <location evidence="12">Membrane</location>
        <topology evidence="12">Multi-pass membrane protein</topology>
    </subcellularLocation>
</comment>
<name>A0AAV2WP00_MYCNE</name>
<evidence type="ECO:0000256" key="10">
    <source>
        <dbReference type="ARBA" id="ARBA00034269"/>
    </source>
</evidence>
<dbReference type="Gene3D" id="1.20.58.340">
    <property type="entry name" value="Magnesium transport protein CorA, transmembrane region"/>
    <property type="match status" value="2"/>
</dbReference>
<keyword evidence="3 12" id="KW-0813">Transport</keyword>
<keyword evidence="6 12" id="KW-0460">Magnesium</keyword>
<dbReference type="FunFam" id="1.20.58.340:FF:000004">
    <property type="entry name" value="Magnesium transport protein CorA"/>
    <property type="match status" value="1"/>
</dbReference>
<dbReference type="GO" id="GO:0000287">
    <property type="term" value="F:magnesium ion binding"/>
    <property type="evidence" value="ECO:0007669"/>
    <property type="project" value="TreeGrafter"/>
</dbReference>
<evidence type="ECO:0000256" key="12">
    <source>
        <dbReference type="RuleBase" id="RU362010"/>
    </source>
</evidence>
<dbReference type="AlphaFoldDB" id="A0AAV2WP00"/>
<evidence type="ECO:0000256" key="13">
    <source>
        <dbReference type="SAM" id="MobiDB-lite"/>
    </source>
</evidence>
<evidence type="ECO:0000256" key="5">
    <source>
        <dbReference type="ARBA" id="ARBA00022692"/>
    </source>
</evidence>
<evidence type="ECO:0000313" key="15">
    <source>
        <dbReference type="Proteomes" id="UP000028864"/>
    </source>
</evidence>